<dbReference type="PRINTS" id="PR00320">
    <property type="entry name" value="GPROTEINBRPT"/>
</dbReference>
<dbReference type="PROSITE" id="PS50082">
    <property type="entry name" value="WD_REPEATS_2"/>
    <property type="match status" value="2"/>
</dbReference>
<dbReference type="InterPro" id="IPR044536">
    <property type="entry name" value="PEX7"/>
</dbReference>
<keyword evidence="13" id="KW-1185">Reference proteome</keyword>
<feature type="repeat" description="WD" evidence="11">
    <location>
        <begin position="252"/>
        <end position="285"/>
    </location>
</feature>
<evidence type="ECO:0000256" key="5">
    <source>
        <dbReference type="ARBA" id="ARBA00022574"/>
    </source>
</evidence>
<keyword evidence="8" id="KW-0576">Peroxisome</keyword>
<evidence type="ECO:0000256" key="7">
    <source>
        <dbReference type="ARBA" id="ARBA00022927"/>
    </source>
</evidence>
<evidence type="ECO:0000313" key="12">
    <source>
        <dbReference type="EMBL" id="KAF7511678.1"/>
    </source>
</evidence>
<evidence type="ECO:0000256" key="11">
    <source>
        <dbReference type="PROSITE-ProRule" id="PRU00221"/>
    </source>
</evidence>
<proteinExistence type="inferred from homology"/>
<dbReference type="AlphaFoldDB" id="A0A8H7E822"/>
<protein>
    <recommendedName>
        <fullName evidence="10">Peroxin-7</fullName>
    </recommendedName>
</protein>
<dbReference type="GO" id="GO:0005053">
    <property type="term" value="F:peroxisome matrix targeting signal-2 binding"/>
    <property type="evidence" value="ECO:0007669"/>
    <property type="project" value="InterPro"/>
</dbReference>
<evidence type="ECO:0000256" key="4">
    <source>
        <dbReference type="ARBA" id="ARBA00022490"/>
    </source>
</evidence>
<dbReference type="EMBL" id="JAACFV010000018">
    <property type="protein sequence ID" value="KAF7511678.1"/>
    <property type="molecule type" value="Genomic_DNA"/>
</dbReference>
<dbReference type="SMART" id="SM00320">
    <property type="entry name" value="WD40"/>
    <property type="match status" value="6"/>
</dbReference>
<accession>A0A8H7E822</accession>
<dbReference type="InterPro" id="IPR001680">
    <property type="entry name" value="WD40_rpt"/>
</dbReference>
<keyword evidence="5 11" id="KW-0853">WD repeat</keyword>
<name>A0A8H7E822_9EURO</name>
<dbReference type="Proteomes" id="UP000606974">
    <property type="component" value="Unassembled WGS sequence"/>
</dbReference>
<sequence>MLEYRTEGFQGYAVKYSPFFDNRIAVAAAANFGLVGNGRLYLLELTTQGIRPVKWYPTQDALYDVTHSESHSAHLLTSSGDGSLRLFDTNLEPTFPIATFSEHSREAFSCAWNLTAKSTFASSSWDGTVKIWNPERERSMLTLPTHSCTYSAQWSPRDEGIITAVSSDSHLRLWDLRTPASASNHLQLQIPLHAAPMSASANSARPQPTFPPNEALTHDWNKYRSTVIAVAGVDRIIRTFDIRQPAGPMQLLQGHEYAVRKVAWSPHAADLLLSASYDMTCRVWSDGGGDGKGGPGGMMPREMGRMGRHTEFATGVDWCLFGAEGWAASCGWDERVCVFDARMLMG</sequence>
<dbReference type="Pfam" id="PF00400">
    <property type="entry name" value="WD40"/>
    <property type="match status" value="3"/>
</dbReference>
<evidence type="ECO:0000256" key="1">
    <source>
        <dbReference type="ARBA" id="ARBA00004253"/>
    </source>
</evidence>
<dbReference type="PANTHER" id="PTHR46027:SF1">
    <property type="entry name" value="PEROXISOMAL TARGETING SIGNAL 2 RECEPTOR"/>
    <property type="match status" value="1"/>
</dbReference>
<evidence type="ECO:0000256" key="10">
    <source>
        <dbReference type="ARBA" id="ARBA00032565"/>
    </source>
</evidence>
<organism evidence="12 13">
    <name type="scientific">Endocarpon pusillum</name>
    <dbReference type="NCBI Taxonomy" id="364733"/>
    <lineage>
        <taxon>Eukaryota</taxon>
        <taxon>Fungi</taxon>
        <taxon>Dikarya</taxon>
        <taxon>Ascomycota</taxon>
        <taxon>Pezizomycotina</taxon>
        <taxon>Eurotiomycetes</taxon>
        <taxon>Chaetothyriomycetidae</taxon>
        <taxon>Verrucariales</taxon>
        <taxon>Verrucariaceae</taxon>
        <taxon>Endocarpon</taxon>
    </lineage>
</organism>
<dbReference type="GO" id="GO:0005829">
    <property type="term" value="C:cytosol"/>
    <property type="evidence" value="ECO:0007669"/>
    <property type="project" value="UniProtKB-SubCell"/>
</dbReference>
<reference evidence="12" key="1">
    <citation type="submission" date="2020-02" db="EMBL/GenBank/DDBJ databases">
        <authorList>
            <person name="Palmer J.M."/>
        </authorList>
    </citation>
    <scope>NUCLEOTIDE SEQUENCE</scope>
    <source>
        <strain evidence="12">EPUS1.4</strain>
        <tissue evidence="12">Thallus</tissue>
    </source>
</reference>
<feature type="repeat" description="WD" evidence="11">
    <location>
        <begin position="100"/>
        <end position="142"/>
    </location>
</feature>
<comment type="caution">
    <text evidence="12">The sequence shown here is derived from an EMBL/GenBank/DDBJ whole genome shotgun (WGS) entry which is preliminary data.</text>
</comment>
<keyword evidence="6" id="KW-0677">Repeat</keyword>
<keyword evidence="4" id="KW-0963">Cytoplasm</keyword>
<dbReference type="InterPro" id="IPR015943">
    <property type="entry name" value="WD40/YVTN_repeat-like_dom_sf"/>
</dbReference>
<evidence type="ECO:0000256" key="2">
    <source>
        <dbReference type="ARBA" id="ARBA00004514"/>
    </source>
</evidence>
<evidence type="ECO:0000256" key="6">
    <source>
        <dbReference type="ARBA" id="ARBA00022737"/>
    </source>
</evidence>
<dbReference type="Gene3D" id="2.130.10.10">
    <property type="entry name" value="YVTN repeat-like/Quinoprotein amine dehydrogenase"/>
    <property type="match status" value="1"/>
</dbReference>
<dbReference type="GO" id="GO:0016558">
    <property type="term" value="P:protein import into peroxisome matrix"/>
    <property type="evidence" value="ECO:0007669"/>
    <property type="project" value="InterPro"/>
</dbReference>
<evidence type="ECO:0000256" key="8">
    <source>
        <dbReference type="ARBA" id="ARBA00023140"/>
    </source>
</evidence>
<dbReference type="SUPFAM" id="SSF50978">
    <property type="entry name" value="WD40 repeat-like"/>
    <property type="match status" value="1"/>
</dbReference>
<dbReference type="PROSITE" id="PS50294">
    <property type="entry name" value="WD_REPEATS_REGION"/>
    <property type="match status" value="1"/>
</dbReference>
<dbReference type="OrthoDB" id="273771at2759"/>
<dbReference type="InterPro" id="IPR020472">
    <property type="entry name" value="WD40_PAC1"/>
</dbReference>
<keyword evidence="3" id="KW-0813">Transport</keyword>
<evidence type="ECO:0000256" key="9">
    <source>
        <dbReference type="ARBA" id="ARBA00024017"/>
    </source>
</evidence>
<keyword evidence="7" id="KW-0653">Protein transport</keyword>
<evidence type="ECO:0000313" key="13">
    <source>
        <dbReference type="Proteomes" id="UP000606974"/>
    </source>
</evidence>
<dbReference type="GO" id="GO:0005782">
    <property type="term" value="C:peroxisomal matrix"/>
    <property type="evidence" value="ECO:0007669"/>
    <property type="project" value="UniProtKB-SubCell"/>
</dbReference>
<dbReference type="PANTHER" id="PTHR46027">
    <property type="entry name" value="PEROXISOMAL TARGETING SIGNAL 2 RECEPTOR"/>
    <property type="match status" value="1"/>
</dbReference>
<comment type="similarity">
    <text evidence="9">Belongs to the WD repeat peroxin-7 family.</text>
</comment>
<comment type="subcellular location">
    <subcellularLocation>
        <location evidence="2">Cytoplasm</location>
        <location evidence="2">Cytosol</location>
    </subcellularLocation>
    <subcellularLocation>
        <location evidence="1">Peroxisome matrix</location>
    </subcellularLocation>
</comment>
<gene>
    <name evidence="12" type="ORF">GJ744_003841</name>
</gene>
<dbReference type="InterPro" id="IPR036322">
    <property type="entry name" value="WD40_repeat_dom_sf"/>
</dbReference>
<evidence type="ECO:0000256" key="3">
    <source>
        <dbReference type="ARBA" id="ARBA00022448"/>
    </source>
</evidence>